<dbReference type="InterPro" id="IPR038882">
    <property type="entry name" value="Rcf3"/>
</dbReference>
<dbReference type="PANTHER" id="PTHR39153">
    <property type="entry name" value="AGR244WP"/>
    <property type="match status" value="1"/>
</dbReference>
<protein>
    <recommendedName>
        <fullName evidence="3">Imidazoleglycerol-phosphate dehydratase</fullName>
    </recommendedName>
</protein>
<dbReference type="EMBL" id="JAULSR010000001">
    <property type="protein sequence ID" value="KAK0635527.1"/>
    <property type="molecule type" value="Genomic_DNA"/>
</dbReference>
<dbReference type="PANTHER" id="PTHR39153:SF1">
    <property type="entry name" value="AGR244WP"/>
    <property type="match status" value="1"/>
</dbReference>
<evidence type="ECO:0008006" key="3">
    <source>
        <dbReference type="Google" id="ProtNLM"/>
    </source>
</evidence>
<dbReference type="AlphaFoldDB" id="A0AA40CEH7"/>
<evidence type="ECO:0000313" key="2">
    <source>
        <dbReference type="Proteomes" id="UP001174934"/>
    </source>
</evidence>
<evidence type="ECO:0000313" key="1">
    <source>
        <dbReference type="EMBL" id="KAK0635527.1"/>
    </source>
</evidence>
<reference evidence="1" key="1">
    <citation type="submission" date="2023-06" db="EMBL/GenBank/DDBJ databases">
        <title>Genome-scale phylogeny and comparative genomics of the fungal order Sordariales.</title>
        <authorList>
            <consortium name="Lawrence Berkeley National Laboratory"/>
            <person name="Hensen N."/>
            <person name="Bonometti L."/>
            <person name="Westerberg I."/>
            <person name="Brannstrom I.O."/>
            <person name="Guillou S."/>
            <person name="Cros-Aarteil S."/>
            <person name="Calhoun S."/>
            <person name="Haridas S."/>
            <person name="Kuo A."/>
            <person name="Mondo S."/>
            <person name="Pangilinan J."/>
            <person name="Riley R."/>
            <person name="LaButti K."/>
            <person name="Andreopoulos B."/>
            <person name="Lipzen A."/>
            <person name="Chen C."/>
            <person name="Yanf M."/>
            <person name="Daum C."/>
            <person name="Ng V."/>
            <person name="Clum A."/>
            <person name="Steindorff A."/>
            <person name="Ohm R."/>
            <person name="Martin F."/>
            <person name="Silar P."/>
            <person name="Natvig D."/>
            <person name="Lalanne C."/>
            <person name="Gautier V."/>
            <person name="Ament-velasquez S.L."/>
            <person name="Kruys A."/>
            <person name="Hutchinson M.I."/>
            <person name="Powell A.J."/>
            <person name="Barry K."/>
            <person name="Miller A.N."/>
            <person name="Grigoriev I.V."/>
            <person name="Debuchy R."/>
            <person name="Gladieux P."/>
            <person name="Thoren M.H."/>
            <person name="Johannesson H."/>
        </authorList>
    </citation>
    <scope>NUCLEOTIDE SEQUENCE</scope>
    <source>
        <strain evidence="1">SMH3391-2</strain>
    </source>
</reference>
<keyword evidence="2" id="KW-1185">Reference proteome</keyword>
<comment type="caution">
    <text evidence="1">The sequence shown here is derived from an EMBL/GenBank/DDBJ whole genome shotgun (WGS) entry which is preliminary data.</text>
</comment>
<name>A0AA40CEH7_9PEZI</name>
<accession>A0AA40CEH7</accession>
<gene>
    <name evidence="1" type="ORF">B0T17DRAFT_503051</name>
</gene>
<proteinExistence type="predicted"/>
<sequence>MSTSTGTSSSNAIKHKEAEEASWAAVHGGLMGAAKWGVATAALGGLGYMFSPLYRGFTIQFKAYIQMSGMVLGGMLEADYSIRQYEARMRIQRRLQRDQAMWKSFEDQYGKDDDDDE</sequence>
<dbReference type="Proteomes" id="UP001174934">
    <property type="component" value="Unassembled WGS sequence"/>
</dbReference>
<organism evidence="1 2">
    <name type="scientific">Bombardia bombarda</name>
    <dbReference type="NCBI Taxonomy" id="252184"/>
    <lineage>
        <taxon>Eukaryota</taxon>
        <taxon>Fungi</taxon>
        <taxon>Dikarya</taxon>
        <taxon>Ascomycota</taxon>
        <taxon>Pezizomycotina</taxon>
        <taxon>Sordariomycetes</taxon>
        <taxon>Sordariomycetidae</taxon>
        <taxon>Sordariales</taxon>
        <taxon>Lasiosphaeriaceae</taxon>
        <taxon>Bombardia</taxon>
    </lineage>
</organism>